<dbReference type="PRINTS" id="PR00080">
    <property type="entry name" value="SDRFAMILY"/>
</dbReference>
<reference evidence="4 5" key="1">
    <citation type="journal article" date="2019" name="Nat. Microbiol.">
        <title>Mediterranean grassland soil C-N compound turnover is dependent on rainfall and depth, and is mediated by genomically divergent microorganisms.</title>
        <authorList>
            <person name="Diamond S."/>
            <person name="Andeer P.F."/>
            <person name="Li Z."/>
            <person name="Crits-Christoph A."/>
            <person name="Burstein D."/>
            <person name="Anantharaman K."/>
            <person name="Lane K.R."/>
            <person name="Thomas B.C."/>
            <person name="Pan C."/>
            <person name="Northen T.R."/>
            <person name="Banfield J.F."/>
        </authorList>
    </citation>
    <scope>NUCLEOTIDE SEQUENCE [LARGE SCALE GENOMIC DNA]</scope>
    <source>
        <strain evidence="4">NP_7</strain>
    </source>
</reference>
<dbReference type="Pfam" id="PF13561">
    <property type="entry name" value="adh_short_C2"/>
    <property type="match status" value="1"/>
</dbReference>
<evidence type="ECO:0000256" key="2">
    <source>
        <dbReference type="ARBA" id="ARBA00023002"/>
    </source>
</evidence>
<dbReference type="NCBIfam" id="NF005559">
    <property type="entry name" value="PRK07231.1"/>
    <property type="match status" value="1"/>
</dbReference>
<dbReference type="GO" id="GO:0016491">
    <property type="term" value="F:oxidoreductase activity"/>
    <property type="evidence" value="ECO:0007669"/>
    <property type="project" value="UniProtKB-KW"/>
</dbReference>
<dbReference type="InterPro" id="IPR036291">
    <property type="entry name" value="NAD(P)-bd_dom_sf"/>
</dbReference>
<dbReference type="EMBL" id="VBAO01000474">
    <property type="protein sequence ID" value="TMI77393.1"/>
    <property type="molecule type" value="Genomic_DNA"/>
</dbReference>
<organism evidence="4 5">
    <name type="scientific">Candidatus Segetimicrobium genomatis</name>
    <dbReference type="NCBI Taxonomy" id="2569760"/>
    <lineage>
        <taxon>Bacteria</taxon>
        <taxon>Bacillati</taxon>
        <taxon>Candidatus Sysuimicrobiota</taxon>
        <taxon>Candidatus Sysuimicrobiia</taxon>
        <taxon>Candidatus Sysuimicrobiales</taxon>
        <taxon>Candidatus Segetimicrobiaceae</taxon>
        <taxon>Candidatus Segetimicrobium</taxon>
    </lineage>
</organism>
<feature type="domain" description="Ketoreductase" evidence="3">
    <location>
        <begin position="3"/>
        <end position="188"/>
    </location>
</feature>
<dbReference type="PRINTS" id="PR00081">
    <property type="entry name" value="GDHRDH"/>
</dbReference>
<dbReference type="PROSITE" id="PS00061">
    <property type="entry name" value="ADH_SHORT"/>
    <property type="match status" value="1"/>
</dbReference>
<comment type="caution">
    <text evidence="4">The sequence shown here is derived from an EMBL/GenBank/DDBJ whole genome shotgun (WGS) entry which is preliminary data.</text>
</comment>
<evidence type="ECO:0000313" key="5">
    <source>
        <dbReference type="Proteomes" id="UP000320048"/>
    </source>
</evidence>
<dbReference type="Gene3D" id="3.40.50.720">
    <property type="entry name" value="NAD(P)-binding Rossmann-like Domain"/>
    <property type="match status" value="1"/>
</dbReference>
<evidence type="ECO:0000259" key="3">
    <source>
        <dbReference type="SMART" id="SM00822"/>
    </source>
</evidence>
<dbReference type="InterPro" id="IPR057326">
    <property type="entry name" value="KR_dom"/>
</dbReference>
<dbReference type="PANTHER" id="PTHR24321">
    <property type="entry name" value="DEHYDROGENASES, SHORT CHAIN"/>
    <property type="match status" value="1"/>
</dbReference>
<comment type="similarity">
    <text evidence="1">Belongs to the short-chain dehydrogenases/reductases (SDR) family.</text>
</comment>
<dbReference type="InterPro" id="IPR020904">
    <property type="entry name" value="Sc_DH/Rdtase_CS"/>
</dbReference>
<dbReference type="InterPro" id="IPR002347">
    <property type="entry name" value="SDR_fam"/>
</dbReference>
<dbReference type="FunFam" id="3.40.50.720:FF:000084">
    <property type="entry name" value="Short-chain dehydrogenase reductase"/>
    <property type="match status" value="1"/>
</dbReference>
<keyword evidence="2" id="KW-0560">Oxidoreductase</keyword>
<dbReference type="SUPFAM" id="SSF51735">
    <property type="entry name" value="NAD(P)-binding Rossmann-fold domains"/>
    <property type="match status" value="1"/>
</dbReference>
<accession>A0A537J1I8</accession>
<dbReference type="AlphaFoldDB" id="A0A537J1I8"/>
<gene>
    <name evidence="4" type="ORF">E6H04_14335</name>
</gene>
<protein>
    <submittedName>
        <fullName evidence="4">SDR family oxidoreductase</fullName>
    </submittedName>
</protein>
<name>A0A537J1I8_9BACT</name>
<proteinExistence type="inferred from homology"/>
<evidence type="ECO:0000256" key="1">
    <source>
        <dbReference type="ARBA" id="ARBA00006484"/>
    </source>
</evidence>
<sequence length="247" mass="26484">MLRWHWLTGGNSGIGRATALAWTREGARVVVATRRLRECEEVVRQIEKTGGEAPSIQTDVAKSAEVEALIRKTVAAFGRLDWSCNNAGVEGTRGSTTECTEEDWDRVIDINLKGVWLCMEHEISQMLKQKGGAIVNISSVNGFIGAAAFAPYAASKHGGIGLTKSAAKGYAKEGIRVNVICPGSIDTPMIERVDGGPVLSDSWRISRTPMGRIGTPEEIAEAVVWLCSEKASYVTGHSMIVDGGLLA</sequence>
<dbReference type="PANTHER" id="PTHR24321:SF11">
    <property type="entry name" value="BLR0893 PROTEIN"/>
    <property type="match status" value="1"/>
</dbReference>
<dbReference type="CDD" id="cd05233">
    <property type="entry name" value="SDR_c"/>
    <property type="match status" value="1"/>
</dbReference>
<dbReference type="Proteomes" id="UP000320048">
    <property type="component" value="Unassembled WGS sequence"/>
</dbReference>
<evidence type="ECO:0000313" key="4">
    <source>
        <dbReference type="EMBL" id="TMI77393.1"/>
    </source>
</evidence>
<dbReference type="SMART" id="SM00822">
    <property type="entry name" value="PKS_KR"/>
    <property type="match status" value="1"/>
</dbReference>